<feature type="domain" description="NADP-dependent oxidoreductase" evidence="8">
    <location>
        <begin position="41"/>
        <end position="269"/>
    </location>
</feature>
<dbReference type="InParanoid" id="E4UTV8"/>
<dbReference type="Gene3D" id="3.20.20.100">
    <property type="entry name" value="NADP-dependent oxidoreductase domain"/>
    <property type="match status" value="1"/>
</dbReference>
<dbReference type="VEuPathDB" id="FungiDB:MGYG_03767"/>
<dbReference type="STRING" id="535722.E4UTV8"/>
<dbReference type="Proteomes" id="UP000002669">
    <property type="component" value="Unassembled WGS sequence"/>
</dbReference>
<dbReference type="InterPro" id="IPR036812">
    <property type="entry name" value="NAD(P)_OxRdtase_dom_sf"/>
</dbReference>
<comment type="function">
    <text evidence="3">Catalyzes the initial reaction in the xylose utilization pathway by reducing D-xylose into xylitol. Xylose is a major component of hemicelluloses such as xylan. Most fungi utilize D-xylose via three enzymatic reactions, xylose reductase (XR), xylitol dehydrogenase (XDH), and xylulokinase, to form xylulose 5-phosphate, which enters pentose phosphate pathway.</text>
</comment>
<dbReference type="GO" id="GO:0016491">
    <property type="term" value="F:oxidoreductase activity"/>
    <property type="evidence" value="ECO:0007669"/>
    <property type="project" value="UniProtKB-KW"/>
</dbReference>
<dbReference type="InterPro" id="IPR018170">
    <property type="entry name" value="Aldo/ket_reductase_CS"/>
</dbReference>
<evidence type="ECO:0000256" key="2">
    <source>
        <dbReference type="ARBA" id="ARBA00023002"/>
    </source>
</evidence>
<dbReference type="GeneID" id="10028877"/>
<keyword evidence="10" id="KW-1185">Reference proteome</keyword>
<evidence type="ECO:0000256" key="6">
    <source>
        <dbReference type="PIRSR" id="PIRSR000097-2"/>
    </source>
</evidence>
<dbReference type="PRINTS" id="PR00069">
    <property type="entry name" value="ALDKETRDTASE"/>
</dbReference>
<proteinExistence type="predicted"/>
<name>E4UTV8_ARTGP</name>
<accession>E4UTV8</accession>
<feature type="site" description="Lowers pKa of active site Tyr" evidence="7">
    <location>
        <position position="82"/>
    </location>
</feature>
<protein>
    <recommendedName>
        <fullName evidence="1">D-xylose reductase [NAD(P)H]</fullName>
        <ecNumber evidence="1">1.1.1.307</ecNumber>
    </recommendedName>
</protein>
<dbReference type="CDD" id="cd19071">
    <property type="entry name" value="AKR_AKR1-5-like"/>
    <property type="match status" value="1"/>
</dbReference>
<dbReference type="PROSITE" id="PS00062">
    <property type="entry name" value="ALDOKETO_REDUCTASE_2"/>
    <property type="match status" value="1"/>
</dbReference>
<evidence type="ECO:0000313" key="10">
    <source>
        <dbReference type="Proteomes" id="UP000002669"/>
    </source>
</evidence>
<dbReference type="eggNOG" id="KOG1577">
    <property type="taxonomic scope" value="Eukaryota"/>
</dbReference>
<evidence type="ECO:0000256" key="4">
    <source>
        <dbReference type="ARBA" id="ARBA00047534"/>
    </source>
</evidence>
<dbReference type="PANTHER" id="PTHR43827">
    <property type="entry name" value="2,5-DIKETO-D-GLUCONIC ACID REDUCTASE"/>
    <property type="match status" value="1"/>
</dbReference>
<evidence type="ECO:0000259" key="8">
    <source>
        <dbReference type="Pfam" id="PF00248"/>
    </source>
</evidence>
<evidence type="ECO:0000256" key="7">
    <source>
        <dbReference type="PIRSR" id="PIRSR000097-3"/>
    </source>
</evidence>
<dbReference type="InterPro" id="IPR023210">
    <property type="entry name" value="NADP_OxRdtase_dom"/>
</dbReference>
<feature type="binding site" evidence="6">
    <location>
        <position position="117"/>
    </location>
    <ligand>
        <name>substrate</name>
    </ligand>
</feature>
<dbReference type="HOGENOM" id="CLU_023205_0_1_1"/>
<reference evidence="10" key="1">
    <citation type="journal article" date="2012" name="MBio">
        <title>Comparative genome analysis of Trichophyton rubrum and related dermatophytes reveals candidate genes involved in infection.</title>
        <authorList>
            <person name="Martinez D.A."/>
            <person name="Oliver B.G."/>
            <person name="Graeser Y."/>
            <person name="Goldberg J.M."/>
            <person name="Li W."/>
            <person name="Martinez-Rossi N.M."/>
            <person name="Monod M."/>
            <person name="Shelest E."/>
            <person name="Barton R.C."/>
            <person name="Birch E."/>
            <person name="Brakhage A.A."/>
            <person name="Chen Z."/>
            <person name="Gurr S.J."/>
            <person name="Heiman D."/>
            <person name="Heitman J."/>
            <person name="Kosti I."/>
            <person name="Rossi A."/>
            <person name="Saif S."/>
            <person name="Samalova M."/>
            <person name="Saunders C.W."/>
            <person name="Shea T."/>
            <person name="Summerbell R.C."/>
            <person name="Xu J."/>
            <person name="Young S."/>
            <person name="Zeng Q."/>
            <person name="Birren B.W."/>
            <person name="Cuomo C.A."/>
            <person name="White T.C."/>
        </authorList>
    </citation>
    <scope>NUCLEOTIDE SEQUENCE [LARGE SCALE GENOMIC DNA]</scope>
    <source>
        <strain evidence="10">ATCC MYA-4604 / CBS 118893</strain>
    </source>
</reference>
<dbReference type="OMA" id="QLELNPW"/>
<dbReference type="EMBL" id="DS989824">
    <property type="protein sequence ID" value="EFR00764.1"/>
    <property type="molecule type" value="Genomic_DNA"/>
</dbReference>
<comment type="catalytic activity">
    <reaction evidence="4">
        <text>xylitol + NADP(+) = D-xylose + NADPH + H(+)</text>
        <dbReference type="Rhea" id="RHEA:27445"/>
        <dbReference type="ChEBI" id="CHEBI:15378"/>
        <dbReference type="ChEBI" id="CHEBI:17151"/>
        <dbReference type="ChEBI" id="CHEBI:53455"/>
        <dbReference type="ChEBI" id="CHEBI:57783"/>
        <dbReference type="ChEBI" id="CHEBI:58349"/>
        <dbReference type="EC" id="1.1.1.307"/>
    </reaction>
</comment>
<dbReference type="Pfam" id="PF00248">
    <property type="entry name" value="Aldo_ket_red"/>
    <property type="match status" value="1"/>
</dbReference>
<dbReference type="SUPFAM" id="SSF51430">
    <property type="entry name" value="NAD(P)-linked oxidoreductase"/>
    <property type="match status" value="1"/>
</dbReference>
<dbReference type="PIRSF" id="PIRSF000097">
    <property type="entry name" value="AKR"/>
    <property type="match status" value="1"/>
</dbReference>
<dbReference type="RefSeq" id="XP_003173594.1">
    <property type="nucleotide sequence ID" value="XM_003173546.1"/>
</dbReference>
<comment type="catalytic activity">
    <reaction evidence="5">
        <text>xylitol + NAD(+) = D-xylose + NADH + H(+)</text>
        <dbReference type="Rhea" id="RHEA:27441"/>
        <dbReference type="ChEBI" id="CHEBI:15378"/>
        <dbReference type="ChEBI" id="CHEBI:17151"/>
        <dbReference type="ChEBI" id="CHEBI:53455"/>
        <dbReference type="ChEBI" id="CHEBI:57540"/>
        <dbReference type="ChEBI" id="CHEBI:57945"/>
        <dbReference type="EC" id="1.1.1.307"/>
    </reaction>
</comment>
<keyword evidence="2" id="KW-0560">Oxidoreductase</keyword>
<dbReference type="InterPro" id="IPR020471">
    <property type="entry name" value="AKR"/>
</dbReference>
<gene>
    <name evidence="9" type="ORF">MGYG_03767</name>
</gene>
<evidence type="ECO:0000256" key="3">
    <source>
        <dbReference type="ARBA" id="ARBA00025065"/>
    </source>
</evidence>
<dbReference type="EC" id="1.1.1.307" evidence="1"/>
<sequence>MSRPIYSITDTVPLPNSTVRIPRLGFGTCNSPTNLTEKSCLSAIRAGYRSIDTLQIHRHEAEIGRAVRSCGVDRKDLFLTIKVRLLVDGAGGAYDFLVESVEKLSGKGGYVDMMMIHWPHFDDMQRRSVWLTLEYMLEKGFTKAIGVCNYSVEQLEEMRSYADIWPPHFVQLELNPWSQYSSIVEYCKMHDIVVGAYCSLTENTMSTHPVLLRLAEKYNKTASQVLVRYSLQKGYVPFPKSDNPDHIKENADVFDFDIVDDDMAILDKLEGPNPRIDPS</sequence>
<organism evidence="10">
    <name type="scientific">Arthroderma gypseum (strain ATCC MYA-4604 / CBS 118893)</name>
    <name type="common">Microsporum gypseum</name>
    <dbReference type="NCBI Taxonomy" id="535722"/>
    <lineage>
        <taxon>Eukaryota</taxon>
        <taxon>Fungi</taxon>
        <taxon>Dikarya</taxon>
        <taxon>Ascomycota</taxon>
        <taxon>Pezizomycotina</taxon>
        <taxon>Eurotiomycetes</taxon>
        <taxon>Eurotiomycetidae</taxon>
        <taxon>Onygenales</taxon>
        <taxon>Arthrodermataceae</taxon>
        <taxon>Nannizzia</taxon>
    </lineage>
</organism>
<dbReference type="PANTHER" id="PTHR43827:SF13">
    <property type="entry name" value="ALDO_KETO REDUCTASE FAMILY PROTEIN"/>
    <property type="match status" value="1"/>
</dbReference>
<dbReference type="AlphaFoldDB" id="E4UTV8"/>
<evidence type="ECO:0000256" key="5">
    <source>
        <dbReference type="ARBA" id="ARBA00049485"/>
    </source>
</evidence>
<dbReference type="OrthoDB" id="416253at2759"/>
<evidence type="ECO:0000256" key="1">
    <source>
        <dbReference type="ARBA" id="ARBA00012845"/>
    </source>
</evidence>
<evidence type="ECO:0000313" key="9">
    <source>
        <dbReference type="EMBL" id="EFR00764.1"/>
    </source>
</evidence>